<evidence type="ECO:0000313" key="2">
    <source>
        <dbReference type="Proteomes" id="UP001222325"/>
    </source>
</evidence>
<evidence type="ECO:0008006" key="3">
    <source>
        <dbReference type="Google" id="ProtNLM"/>
    </source>
</evidence>
<dbReference type="AlphaFoldDB" id="A0AAD6UM51"/>
<reference evidence="1" key="1">
    <citation type="submission" date="2023-03" db="EMBL/GenBank/DDBJ databases">
        <title>Massive genome expansion in bonnet fungi (Mycena s.s.) driven by repeated elements and novel gene families across ecological guilds.</title>
        <authorList>
            <consortium name="Lawrence Berkeley National Laboratory"/>
            <person name="Harder C.B."/>
            <person name="Miyauchi S."/>
            <person name="Viragh M."/>
            <person name="Kuo A."/>
            <person name="Thoen E."/>
            <person name="Andreopoulos B."/>
            <person name="Lu D."/>
            <person name="Skrede I."/>
            <person name="Drula E."/>
            <person name="Henrissat B."/>
            <person name="Morin E."/>
            <person name="Kohler A."/>
            <person name="Barry K."/>
            <person name="LaButti K."/>
            <person name="Morin E."/>
            <person name="Salamov A."/>
            <person name="Lipzen A."/>
            <person name="Mereny Z."/>
            <person name="Hegedus B."/>
            <person name="Baldrian P."/>
            <person name="Stursova M."/>
            <person name="Weitz H."/>
            <person name="Taylor A."/>
            <person name="Grigoriev I.V."/>
            <person name="Nagy L.G."/>
            <person name="Martin F."/>
            <person name="Kauserud H."/>
        </authorList>
    </citation>
    <scope>NUCLEOTIDE SEQUENCE</scope>
    <source>
        <strain evidence="1">CBHHK173m</strain>
    </source>
</reference>
<protein>
    <recommendedName>
        <fullName evidence="3">Cell division cycle protein 123</fullName>
    </recommendedName>
</protein>
<keyword evidence="2" id="KW-1185">Reference proteome</keyword>
<dbReference type="Proteomes" id="UP001222325">
    <property type="component" value="Unassembled WGS sequence"/>
</dbReference>
<dbReference type="EMBL" id="JARJCN010000004">
    <property type="protein sequence ID" value="KAJ7101367.1"/>
    <property type="molecule type" value="Genomic_DNA"/>
</dbReference>
<accession>A0AAD6UM51</accession>
<dbReference type="Pfam" id="PF07065">
    <property type="entry name" value="D123"/>
    <property type="match status" value="1"/>
</dbReference>
<sequence length="389" mass="42024">MSLLESIRAGRPLRHAGGIAHDSSAPHLADTLAVSREYDARVLGANIERWGDVLAAFTPRTLLVPLTRAHAALLLRAYETLERAESAGVVHAAAAAYIASGQTSAPLVPEEEALLAGLGPGIQCAIDALGDGGAGCFVKLSSRSPKDAAVRSGVFAAHYAQALRREDRDALDDARRLWIVCEGEGAALRFTDAAAVVRALVLSERVWQDMTLALRHPDAWEQNVVLRKWEAVPIDMEFRTFVFNGRMTAISQYAYQLCSPRLTDSAQLARAIAAVRSLFDALWPVLAEAGFSACVLDFGVIPPTGAEGAREWAATLIEINPFEESTDGGLFSWVRERTLIEGTADDVVYPVVRVTERTRTGALTMVPRGWKEVMARVERELAGASGAHE</sequence>
<comment type="caution">
    <text evidence="1">The sequence shown here is derived from an EMBL/GenBank/DDBJ whole genome shotgun (WGS) entry which is preliminary data.</text>
</comment>
<proteinExistence type="predicted"/>
<dbReference type="InterPro" id="IPR009772">
    <property type="entry name" value="CDC123"/>
</dbReference>
<name>A0AAD6UM51_9AGAR</name>
<evidence type="ECO:0000313" key="1">
    <source>
        <dbReference type="EMBL" id="KAJ7101367.1"/>
    </source>
</evidence>
<gene>
    <name evidence="1" type="ORF">B0H15DRAFT_409894</name>
</gene>
<organism evidence="1 2">
    <name type="scientific">Mycena belliarum</name>
    <dbReference type="NCBI Taxonomy" id="1033014"/>
    <lineage>
        <taxon>Eukaryota</taxon>
        <taxon>Fungi</taxon>
        <taxon>Dikarya</taxon>
        <taxon>Basidiomycota</taxon>
        <taxon>Agaricomycotina</taxon>
        <taxon>Agaricomycetes</taxon>
        <taxon>Agaricomycetidae</taxon>
        <taxon>Agaricales</taxon>
        <taxon>Marasmiineae</taxon>
        <taxon>Mycenaceae</taxon>
        <taxon>Mycena</taxon>
    </lineage>
</organism>